<reference evidence="1 2" key="1">
    <citation type="submission" date="2024-08" db="EMBL/GenBank/DDBJ databases">
        <title>The draft genome of Apodemus speciosus.</title>
        <authorList>
            <person name="Nabeshima K."/>
            <person name="Suzuki S."/>
            <person name="Onuma M."/>
        </authorList>
    </citation>
    <scope>NUCLEOTIDE SEQUENCE [LARGE SCALE GENOMIC DNA]</scope>
    <source>
        <strain evidence="1">IB14-021</strain>
    </source>
</reference>
<evidence type="ECO:0000313" key="2">
    <source>
        <dbReference type="Proteomes" id="UP001623349"/>
    </source>
</evidence>
<dbReference type="Proteomes" id="UP001623349">
    <property type="component" value="Unassembled WGS sequence"/>
</dbReference>
<dbReference type="EMBL" id="BAAFST010000015">
    <property type="protein sequence ID" value="GAB1299660.1"/>
    <property type="molecule type" value="Genomic_DNA"/>
</dbReference>
<keyword evidence="2" id="KW-1185">Reference proteome</keyword>
<sequence length="78" mass="8583">MFSLQLAWKPMVVINGLKAMQEVLVTCGEDAADHPSVPIFEYLHVKLRSQDQSGESRGDSLCPSSTTSTWARNLCRSG</sequence>
<comment type="caution">
    <text evidence="1">The sequence shown here is derived from an EMBL/GenBank/DDBJ whole genome shotgun (WGS) entry which is preliminary data.</text>
</comment>
<organism evidence="1 2">
    <name type="scientific">Apodemus speciosus</name>
    <name type="common">Large Japanese field mouse</name>
    <dbReference type="NCBI Taxonomy" id="105296"/>
    <lineage>
        <taxon>Eukaryota</taxon>
        <taxon>Metazoa</taxon>
        <taxon>Chordata</taxon>
        <taxon>Craniata</taxon>
        <taxon>Vertebrata</taxon>
        <taxon>Euteleostomi</taxon>
        <taxon>Mammalia</taxon>
        <taxon>Eutheria</taxon>
        <taxon>Euarchontoglires</taxon>
        <taxon>Glires</taxon>
        <taxon>Rodentia</taxon>
        <taxon>Myomorpha</taxon>
        <taxon>Muroidea</taxon>
        <taxon>Muridae</taxon>
        <taxon>Murinae</taxon>
        <taxon>Apodemus</taxon>
    </lineage>
</organism>
<accession>A0ABQ0FK88</accession>
<proteinExistence type="predicted"/>
<gene>
    <name evidence="1" type="ORF">APTSU1_001489600</name>
</gene>
<name>A0ABQ0FK88_APOSI</name>
<evidence type="ECO:0000313" key="1">
    <source>
        <dbReference type="EMBL" id="GAB1299660.1"/>
    </source>
</evidence>
<protein>
    <submittedName>
        <fullName evidence="1">Cytochrome P450</fullName>
    </submittedName>
</protein>